<dbReference type="SUPFAM" id="SSF51445">
    <property type="entry name" value="(Trans)glycosidases"/>
    <property type="match status" value="1"/>
</dbReference>
<dbReference type="InterPro" id="IPR013529">
    <property type="entry name" value="Glyco_hydro_42_N"/>
</dbReference>
<evidence type="ECO:0000259" key="7">
    <source>
        <dbReference type="Pfam" id="PF02449"/>
    </source>
</evidence>
<evidence type="ECO:0000256" key="6">
    <source>
        <dbReference type="PIRNR" id="PIRNR001084"/>
    </source>
</evidence>
<protein>
    <recommendedName>
        <fullName evidence="3 6">Beta-galactosidase</fullName>
        <shortName evidence="6">Beta-gal</shortName>
        <ecNumber evidence="3 6">3.2.1.23</ecNumber>
    </recommendedName>
</protein>
<dbReference type="Pfam" id="PF08532">
    <property type="entry name" value="Glyco_hydro_42M"/>
    <property type="match status" value="1"/>
</dbReference>
<comment type="catalytic activity">
    <reaction evidence="1 6">
        <text>Hydrolysis of terminal non-reducing beta-D-galactose residues in beta-D-galactosides.</text>
        <dbReference type="EC" id="3.2.1.23"/>
    </reaction>
</comment>
<dbReference type="InterPro" id="IPR013739">
    <property type="entry name" value="Beta_galactosidase_C"/>
</dbReference>
<dbReference type="EC" id="3.2.1.23" evidence="3 6"/>
<dbReference type="PANTHER" id="PTHR36447:SF1">
    <property type="entry name" value="BETA-GALACTOSIDASE GANA"/>
    <property type="match status" value="1"/>
</dbReference>
<dbReference type="PANTHER" id="PTHR36447">
    <property type="entry name" value="BETA-GALACTOSIDASE GANA"/>
    <property type="match status" value="1"/>
</dbReference>
<dbReference type="InterPro" id="IPR029062">
    <property type="entry name" value="Class_I_gatase-like"/>
</dbReference>
<keyword evidence="4 6" id="KW-0378">Hydrolase</keyword>
<dbReference type="Pfam" id="PF08533">
    <property type="entry name" value="Glyco_hydro_42C"/>
    <property type="match status" value="1"/>
</dbReference>
<dbReference type="InterPro" id="IPR013780">
    <property type="entry name" value="Glyco_hydro_b"/>
</dbReference>
<dbReference type="Proteomes" id="UP001596282">
    <property type="component" value="Unassembled WGS sequence"/>
</dbReference>
<feature type="domain" description="Beta-galactosidase trimerisation" evidence="8">
    <location>
        <begin position="407"/>
        <end position="612"/>
    </location>
</feature>
<reference evidence="11" key="1">
    <citation type="journal article" date="2019" name="Int. J. Syst. Evol. Microbiol.">
        <title>The Global Catalogue of Microorganisms (GCM) 10K type strain sequencing project: providing services to taxonomists for standard genome sequencing and annotation.</title>
        <authorList>
            <consortium name="The Broad Institute Genomics Platform"/>
            <consortium name="The Broad Institute Genome Sequencing Center for Infectious Disease"/>
            <person name="Wu L."/>
            <person name="Ma J."/>
        </authorList>
    </citation>
    <scope>NUCLEOTIDE SEQUENCE [LARGE SCALE GENOMIC DNA]</scope>
    <source>
        <strain evidence="11">CCM 8933</strain>
    </source>
</reference>
<evidence type="ECO:0000256" key="3">
    <source>
        <dbReference type="ARBA" id="ARBA00012756"/>
    </source>
</evidence>
<dbReference type="PIRSF" id="PIRSF001084">
    <property type="entry name" value="B-galactosidase"/>
    <property type="match status" value="1"/>
</dbReference>
<dbReference type="SUPFAM" id="SSF52317">
    <property type="entry name" value="Class I glutamine amidotransferase-like"/>
    <property type="match status" value="1"/>
</dbReference>
<dbReference type="Gene3D" id="2.60.40.1180">
    <property type="entry name" value="Golgi alpha-mannosidase II"/>
    <property type="match status" value="1"/>
</dbReference>
<keyword evidence="11" id="KW-1185">Reference proteome</keyword>
<name>A0ABW1S1R9_9LACO</name>
<feature type="domain" description="Beta-galactosidase C-terminal" evidence="9">
    <location>
        <begin position="625"/>
        <end position="680"/>
    </location>
</feature>
<keyword evidence="5 6" id="KW-0326">Glycosidase</keyword>
<comment type="similarity">
    <text evidence="2 6">Belongs to the glycosyl hydrolase 42 family.</text>
</comment>
<evidence type="ECO:0000259" key="9">
    <source>
        <dbReference type="Pfam" id="PF08533"/>
    </source>
</evidence>
<comment type="caution">
    <text evidence="10">The sequence shown here is derived from an EMBL/GenBank/DDBJ whole genome shotgun (WGS) entry which is preliminary data.</text>
</comment>
<evidence type="ECO:0000313" key="10">
    <source>
        <dbReference type="EMBL" id="MFC6181662.1"/>
    </source>
</evidence>
<dbReference type="InterPro" id="IPR017853">
    <property type="entry name" value="GH"/>
</dbReference>
<dbReference type="RefSeq" id="WP_137628600.1">
    <property type="nucleotide sequence ID" value="NZ_BJDJ01000010.1"/>
</dbReference>
<dbReference type="CDD" id="cd03143">
    <property type="entry name" value="A4_beta-galactosidase_middle_domain"/>
    <property type="match status" value="1"/>
</dbReference>
<dbReference type="Gene3D" id="3.20.20.80">
    <property type="entry name" value="Glycosidases"/>
    <property type="match status" value="1"/>
</dbReference>
<dbReference type="InterPro" id="IPR013738">
    <property type="entry name" value="Beta_galactosidase_Trimer"/>
</dbReference>
<evidence type="ECO:0000259" key="8">
    <source>
        <dbReference type="Pfam" id="PF08532"/>
    </source>
</evidence>
<dbReference type="Pfam" id="PF02449">
    <property type="entry name" value="Glyco_hydro_42"/>
    <property type="match status" value="1"/>
</dbReference>
<sequence>MTNPLKVNEFLHGGDYNPDQWLDQPEIIDQDFTAFKTAKINAVTVGIFSWAKLEPTEGHYEFSWLDDIFDRAAAQNTKVILATPSGARPQWLAQKYPEVLRVDENGQRNQFGERHNHCYTSPVYREKVQAINRKLAERYGDRDNLVLWHISNEYGGQCYCDLCQAEFRHWLQAKYQTLDNLNHAYWSGFWAHTYTDWAQVQAPNPHGDVDVMGLNLDWKRFVTDRTIDFYENEIKPLRELTPNIPITTNFMGGNPPESHVFYDLDYQKFAQHVDVVSWDSYPNWSNGYESSAHLAMKTALMNDMMRSLKHDNYLIMENTPSQVNWHPVNRAKRPGMHEMASLQEIAHGADSIMYFQLHQSRGASEMFHGSVITNNLSTQTRVFHDVTTVGNDLKRLQAAHDTHRTAAKVAIVFDYDNMWALDDARNYAQATKQYWQTIQNHYQYFWEHDIPVELVGTTDDLTAYDLVIDPMHFMMSTDFAARLKAYVAQGGHLVGTYITGIVDRDFLAYQGSWLPDLQATYGLAVTETDTYYPEQHNQLAAFGKTYQISDYSDLVTVDTAKTLGTYQQDFYAGTAAVTENQVDRGTAYYLAARTDNAFLTDFYDRLAVQLQLKPNLGMHKSSPAVSIQVRENATTKYYFAINFSHEPATVTLTTEFADALHANRSVTGEQALAAYGVRVFAATK</sequence>
<evidence type="ECO:0000256" key="4">
    <source>
        <dbReference type="ARBA" id="ARBA00022801"/>
    </source>
</evidence>
<feature type="domain" description="Glycoside hydrolase family 42 N-terminal" evidence="7">
    <location>
        <begin position="15"/>
        <end position="396"/>
    </location>
</feature>
<evidence type="ECO:0000256" key="5">
    <source>
        <dbReference type="ARBA" id="ARBA00023295"/>
    </source>
</evidence>
<accession>A0ABW1S1R9</accession>
<gene>
    <name evidence="10" type="ORF">ACFP5Y_10550</name>
</gene>
<proteinExistence type="inferred from homology"/>
<dbReference type="Gene3D" id="3.40.50.880">
    <property type="match status" value="1"/>
</dbReference>
<dbReference type="InterPro" id="IPR003476">
    <property type="entry name" value="Glyco_hydro_42"/>
</dbReference>
<evidence type="ECO:0000313" key="11">
    <source>
        <dbReference type="Proteomes" id="UP001596282"/>
    </source>
</evidence>
<evidence type="ECO:0000256" key="1">
    <source>
        <dbReference type="ARBA" id="ARBA00001412"/>
    </source>
</evidence>
<dbReference type="GO" id="GO:0004565">
    <property type="term" value="F:beta-galactosidase activity"/>
    <property type="evidence" value="ECO:0007669"/>
    <property type="project" value="UniProtKB-EC"/>
</dbReference>
<organism evidence="10 11">
    <name type="scientific">Lactiplantibacillus daowaiensis</name>
    <dbReference type="NCBI Taxonomy" id="2559918"/>
    <lineage>
        <taxon>Bacteria</taxon>
        <taxon>Bacillati</taxon>
        <taxon>Bacillota</taxon>
        <taxon>Bacilli</taxon>
        <taxon>Lactobacillales</taxon>
        <taxon>Lactobacillaceae</taxon>
        <taxon>Lactiplantibacillus</taxon>
    </lineage>
</organism>
<evidence type="ECO:0000256" key="2">
    <source>
        <dbReference type="ARBA" id="ARBA00005940"/>
    </source>
</evidence>
<dbReference type="EMBL" id="JBHSSC010000040">
    <property type="protein sequence ID" value="MFC6181662.1"/>
    <property type="molecule type" value="Genomic_DNA"/>
</dbReference>